<dbReference type="EMBL" id="JAVDXU010000003">
    <property type="protein sequence ID" value="MDR7271487.1"/>
    <property type="molecule type" value="Genomic_DNA"/>
</dbReference>
<evidence type="ECO:0000256" key="1">
    <source>
        <dbReference type="SAM" id="SignalP"/>
    </source>
</evidence>
<dbReference type="Pfam" id="PF04773">
    <property type="entry name" value="FecR"/>
    <property type="match status" value="1"/>
</dbReference>
<dbReference type="Proteomes" id="UP001180453">
    <property type="component" value="Unassembled WGS sequence"/>
</dbReference>
<comment type="caution">
    <text evidence="3">The sequence shown here is derived from an EMBL/GenBank/DDBJ whole genome shotgun (WGS) entry which is preliminary data.</text>
</comment>
<accession>A0ABU1YRK8</accession>
<feature type="domain" description="FecR protein" evidence="2">
    <location>
        <begin position="49"/>
        <end position="147"/>
    </location>
</feature>
<dbReference type="RefSeq" id="WP_310268805.1">
    <property type="nucleotide sequence ID" value="NZ_JAVDXU010000003.1"/>
</dbReference>
<gene>
    <name evidence="3" type="ORF">J2X20_004155</name>
</gene>
<organism evidence="3 4">
    <name type="scientific">Roseateles saccharophilus</name>
    <name type="common">Pseudomonas saccharophila</name>
    <dbReference type="NCBI Taxonomy" id="304"/>
    <lineage>
        <taxon>Bacteria</taxon>
        <taxon>Pseudomonadati</taxon>
        <taxon>Pseudomonadota</taxon>
        <taxon>Betaproteobacteria</taxon>
        <taxon>Burkholderiales</taxon>
        <taxon>Sphaerotilaceae</taxon>
        <taxon>Roseateles</taxon>
    </lineage>
</organism>
<dbReference type="Gene3D" id="2.60.120.1440">
    <property type="match status" value="1"/>
</dbReference>
<sequence>MRALVFCLSLLSSAAFAQQACEVMAVSGEAQRVDGKVLAVGDKLDVGTTLRTGAAGRVRLKFTDGSVLVLADKSQLRIEAFTAPASQPRTAEFLLETGLIGQRVTPSSHGSWKVRTPTAVTAVRGTEFSVEVGDDRATAVHVKTGEVDVEPAGPQTRGIKPRYPVRLEKKLNGTHCDASQCAAAMVWTADKVARLEQRLGSLD</sequence>
<feature type="signal peptide" evidence="1">
    <location>
        <begin position="1"/>
        <end position="17"/>
    </location>
</feature>
<proteinExistence type="predicted"/>
<reference evidence="3 4" key="1">
    <citation type="submission" date="2023-07" db="EMBL/GenBank/DDBJ databases">
        <title>Sorghum-associated microbial communities from plants grown in Nebraska, USA.</title>
        <authorList>
            <person name="Schachtman D."/>
        </authorList>
    </citation>
    <scope>NUCLEOTIDE SEQUENCE [LARGE SCALE GENOMIC DNA]</scope>
    <source>
        <strain evidence="3 4">BE314</strain>
    </source>
</reference>
<evidence type="ECO:0000313" key="3">
    <source>
        <dbReference type="EMBL" id="MDR7271487.1"/>
    </source>
</evidence>
<dbReference type="InterPro" id="IPR006860">
    <property type="entry name" value="FecR"/>
</dbReference>
<evidence type="ECO:0000313" key="4">
    <source>
        <dbReference type="Proteomes" id="UP001180453"/>
    </source>
</evidence>
<protein>
    <recommendedName>
        <fullName evidence="2">FecR protein domain-containing protein</fullName>
    </recommendedName>
</protein>
<evidence type="ECO:0000259" key="2">
    <source>
        <dbReference type="Pfam" id="PF04773"/>
    </source>
</evidence>
<feature type="chain" id="PRO_5045646170" description="FecR protein domain-containing protein" evidence="1">
    <location>
        <begin position="18"/>
        <end position="203"/>
    </location>
</feature>
<dbReference type="PANTHER" id="PTHR38731">
    <property type="entry name" value="LIPL45-RELATED LIPOPROTEIN-RELATED"/>
    <property type="match status" value="1"/>
</dbReference>
<name>A0ABU1YRK8_ROSSA</name>
<keyword evidence="1" id="KW-0732">Signal</keyword>
<keyword evidence="4" id="KW-1185">Reference proteome</keyword>